<gene>
    <name evidence="1" type="ORF">ECPE_LOCUS844</name>
</gene>
<accession>A0A3P8CGH7</accession>
<organism evidence="1 2">
    <name type="scientific">Echinostoma caproni</name>
    <dbReference type="NCBI Taxonomy" id="27848"/>
    <lineage>
        <taxon>Eukaryota</taxon>
        <taxon>Metazoa</taxon>
        <taxon>Spiralia</taxon>
        <taxon>Lophotrochozoa</taxon>
        <taxon>Platyhelminthes</taxon>
        <taxon>Trematoda</taxon>
        <taxon>Digenea</taxon>
        <taxon>Plagiorchiida</taxon>
        <taxon>Echinostomata</taxon>
        <taxon>Echinostomatoidea</taxon>
        <taxon>Echinostomatidae</taxon>
        <taxon>Echinostoma</taxon>
    </lineage>
</organism>
<name>A0A3P8CGH7_9TREM</name>
<evidence type="ECO:0000313" key="2">
    <source>
        <dbReference type="Proteomes" id="UP000272942"/>
    </source>
</evidence>
<dbReference type="OrthoDB" id="10364510at2759"/>
<protein>
    <submittedName>
        <fullName evidence="1">Uncharacterized protein</fullName>
    </submittedName>
</protein>
<dbReference type="Proteomes" id="UP000272942">
    <property type="component" value="Unassembled WGS sequence"/>
</dbReference>
<reference evidence="1 2" key="1">
    <citation type="submission" date="2018-11" db="EMBL/GenBank/DDBJ databases">
        <authorList>
            <consortium name="Pathogen Informatics"/>
        </authorList>
    </citation>
    <scope>NUCLEOTIDE SEQUENCE [LARGE SCALE GENOMIC DNA]</scope>
    <source>
        <strain evidence="1 2">Egypt</strain>
    </source>
</reference>
<proteinExistence type="predicted"/>
<keyword evidence="2" id="KW-1185">Reference proteome</keyword>
<sequence>MCRAEYEQLHERTDKPDLLAEVAEEANEQAEFERTDEREATEAAAAAWAPIQPPYIDAHFSLWTLSPSISTSQMYLGGRIPPPPSAAWGKGLQRDFTADDYEEEMEYMRLRAEKEIKYEIGELSPIRYAVHVQVRSVQLELWALNCTRIILISLSF</sequence>
<dbReference type="EMBL" id="UZAN01003553">
    <property type="protein sequence ID" value="VDP29810.1"/>
    <property type="molecule type" value="Genomic_DNA"/>
</dbReference>
<evidence type="ECO:0000313" key="1">
    <source>
        <dbReference type="EMBL" id="VDP29810.1"/>
    </source>
</evidence>
<dbReference type="AlphaFoldDB" id="A0A3P8CGH7"/>